<evidence type="ECO:0000313" key="3">
    <source>
        <dbReference type="Proteomes" id="UP000762676"/>
    </source>
</evidence>
<keyword evidence="3" id="KW-1185">Reference proteome</keyword>
<reference evidence="2 3" key="1">
    <citation type="journal article" date="2021" name="Elife">
        <title>Chloroplast acquisition without the gene transfer in kleptoplastic sea slugs, Plakobranchus ocellatus.</title>
        <authorList>
            <person name="Maeda T."/>
            <person name="Takahashi S."/>
            <person name="Yoshida T."/>
            <person name="Shimamura S."/>
            <person name="Takaki Y."/>
            <person name="Nagai Y."/>
            <person name="Toyoda A."/>
            <person name="Suzuki Y."/>
            <person name="Arimoto A."/>
            <person name="Ishii H."/>
            <person name="Satoh N."/>
            <person name="Nishiyama T."/>
            <person name="Hasebe M."/>
            <person name="Maruyama T."/>
            <person name="Minagawa J."/>
            <person name="Obokata J."/>
            <person name="Shigenobu S."/>
        </authorList>
    </citation>
    <scope>NUCLEOTIDE SEQUENCE [LARGE SCALE GENOMIC DNA]</scope>
</reference>
<protein>
    <submittedName>
        <fullName evidence="2">Uncharacterized protein</fullName>
    </submittedName>
</protein>
<feature type="compositionally biased region" description="Low complexity" evidence="1">
    <location>
        <begin position="114"/>
        <end position="139"/>
    </location>
</feature>
<feature type="compositionally biased region" description="Basic and acidic residues" evidence="1">
    <location>
        <begin position="88"/>
        <end position="107"/>
    </location>
</feature>
<dbReference type="EMBL" id="BMAT01001618">
    <property type="protein sequence ID" value="GFR89217.1"/>
    <property type="molecule type" value="Genomic_DNA"/>
</dbReference>
<sequence length="139" mass="15070">MYSDCKDTEKASYFVPGLHLHQEIPPEVLRYLPEAEVLFSQADQAKEDRVPGDEGIKIGIGVRKVNGKSTTSCGSSGVGAQRNVTAKWRVEARDAKRENAPENDAKGNARKSNARSSKSKNVANGNGVKNVGNENEGER</sequence>
<gene>
    <name evidence="2" type="ORF">ElyMa_000788900</name>
</gene>
<feature type="region of interest" description="Disordered" evidence="1">
    <location>
        <begin position="66"/>
        <end position="139"/>
    </location>
</feature>
<evidence type="ECO:0000256" key="1">
    <source>
        <dbReference type="SAM" id="MobiDB-lite"/>
    </source>
</evidence>
<organism evidence="2 3">
    <name type="scientific">Elysia marginata</name>
    <dbReference type="NCBI Taxonomy" id="1093978"/>
    <lineage>
        <taxon>Eukaryota</taxon>
        <taxon>Metazoa</taxon>
        <taxon>Spiralia</taxon>
        <taxon>Lophotrochozoa</taxon>
        <taxon>Mollusca</taxon>
        <taxon>Gastropoda</taxon>
        <taxon>Heterobranchia</taxon>
        <taxon>Euthyneura</taxon>
        <taxon>Panpulmonata</taxon>
        <taxon>Sacoglossa</taxon>
        <taxon>Placobranchoidea</taxon>
        <taxon>Plakobranchidae</taxon>
        <taxon>Elysia</taxon>
    </lineage>
</organism>
<accession>A0AAV4GTM1</accession>
<proteinExistence type="predicted"/>
<name>A0AAV4GTM1_9GAST</name>
<comment type="caution">
    <text evidence="2">The sequence shown here is derived from an EMBL/GenBank/DDBJ whole genome shotgun (WGS) entry which is preliminary data.</text>
</comment>
<dbReference type="AlphaFoldDB" id="A0AAV4GTM1"/>
<dbReference type="Proteomes" id="UP000762676">
    <property type="component" value="Unassembled WGS sequence"/>
</dbReference>
<evidence type="ECO:0000313" key="2">
    <source>
        <dbReference type="EMBL" id="GFR89217.1"/>
    </source>
</evidence>